<comment type="similarity">
    <text evidence="3">Belongs to the TRAFAC class YlqF/YawG GTPase family. RsgA subfamily.</text>
</comment>
<dbReference type="GO" id="GO:0005737">
    <property type="term" value="C:cytoplasm"/>
    <property type="evidence" value="ECO:0007669"/>
    <property type="project" value="UniProtKB-SubCell"/>
</dbReference>
<feature type="binding site" evidence="3">
    <location>
        <position position="280"/>
    </location>
    <ligand>
        <name>Zn(2+)</name>
        <dbReference type="ChEBI" id="CHEBI:29105"/>
    </ligand>
</feature>
<evidence type="ECO:0000256" key="3">
    <source>
        <dbReference type="HAMAP-Rule" id="MF_01820"/>
    </source>
</evidence>
<keyword evidence="3" id="KW-0378">Hydrolase</keyword>
<dbReference type="GO" id="GO:0005525">
    <property type="term" value="F:GTP binding"/>
    <property type="evidence" value="ECO:0007669"/>
    <property type="project" value="UniProtKB-UniRule"/>
</dbReference>
<dbReference type="InterPro" id="IPR010914">
    <property type="entry name" value="RsgA_GTPase_dom"/>
</dbReference>
<feature type="binding site" evidence="3">
    <location>
        <position position="274"/>
    </location>
    <ligand>
        <name>Zn(2+)</name>
        <dbReference type="ChEBI" id="CHEBI:29105"/>
    </ligand>
</feature>
<dbReference type="Proteomes" id="UP000294914">
    <property type="component" value="Unassembled WGS sequence"/>
</dbReference>
<keyword evidence="3" id="KW-0963">Cytoplasm</keyword>
<comment type="subcellular location">
    <subcellularLocation>
        <location evidence="3">Cytoplasm</location>
    </subcellularLocation>
</comment>
<keyword evidence="3" id="KW-0699">rRNA-binding</keyword>
<dbReference type="InterPro" id="IPR027417">
    <property type="entry name" value="P-loop_NTPase"/>
</dbReference>
<protein>
    <recommendedName>
        <fullName evidence="3">Small ribosomal subunit biogenesis GTPase RsgA</fullName>
        <ecNumber evidence="3">3.6.1.-</ecNumber>
    </recommendedName>
</protein>
<dbReference type="PANTHER" id="PTHR32120">
    <property type="entry name" value="SMALL RIBOSOMAL SUBUNIT BIOGENESIS GTPASE RSGA"/>
    <property type="match status" value="1"/>
</dbReference>
<keyword evidence="3" id="KW-0690">Ribosome biogenesis</keyword>
<dbReference type="GO" id="GO:0046872">
    <property type="term" value="F:metal ion binding"/>
    <property type="evidence" value="ECO:0007669"/>
    <property type="project" value="UniProtKB-KW"/>
</dbReference>
<dbReference type="NCBIfam" id="NF008931">
    <property type="entry name" value="PRK12288.1"/>
    <property type="match status" value="1"/>
</dbReference>
<comment type="caution">
    <text evidence="6">The sequence shown here is derived from an EMBL/GenBank/DDBJ whole genome shotgun (WGS) entry which is preliminary data.</text>
</comment>
<feature type="domain" description="CP-type G" evidence="5">
    <location>
        <begin position="74"/>
        <end position="243"/>
    </location>
</feature>
<feature type="binding site" evidence="3">
    <location>
        <position position="272"/>
    </location>
    <ligand>
        <name>Zn(2+)</name>
        <dbReference type="ChEBI" id="CHEBI:29105"/>
    </ligand>
</feature>
<dbReference type="EMBL" id="SOQX01000006">
    <property type="protein sequence ID" value="TDY00001.1"/>
    <property type="molecule type" value="Genomic_DNA"/>
</dbReference>
<feature type="domain" description="EngC GTPase" evidence="4">
    <location>
        <begin position="91"/>
        <end position="241"/>
    </location>
</feature>
<dbReference type="Gene3D" id="2.40.50.140">
    <property type="entry name" value="Nucleic acid-binding proteins"/>
    <property type="match status" value="1"/>
</dbReference>
<dbReference type="HAMAP" id="MF_01820">
    <property type="entry name" value="GTPase_RsgA"/>
    <property type="match status" value="1"/>
</dbReference>
<dbReference type="RefSeq" id="WP_166668840.1">
    <property type="nucleotide sequence ID" value="NZ_SOQX01000006.1"/>
</dbReference>
<feature type="binding site" evidence="3">
    <location>
        <begin position="184"/>
        <end position="192"/>
    </location>
    <ligand>
        <name>GTP</name>
        <dbReference type="ChEBI" id="CHEBI:37565"/>
    </ligand>
</feature>
<dbReference type="CDD" id="cd01854">
    <property type="entry name" value="YjeQ_EngC"/>
    <property type="match status" value="1"/>
</dbReference>
<dbReference type="Gene3D" id="1.10.40.50">
    <property type="entry name" value="Probable gtpase engc, domain 3"/>
    <property type="match status" value="1"/>
</dbReference>
<evidence type="ECO:0000259" key="5">
    <source>
        <dbReference type="PROSITE" id="PS51721"/>
    </source>
</evidence>
<dbReference type="PANTHER" id="PTHR32120:SF11">
    <property type="entry name" value="SMALL RIBOSOMAL SUBUNIT BIOGENESIS GTPASE RSGA 1, MITOCHONDRIAL-RELATED"/>
    <property type="match status" value="1"/>
</dbReference>
<keyword evidence="2 3" id="KW-0342">GTP-binding</keyword>
<evidence type="ECO:0000256" key="1">
    <source>
        <dbReference type="ARBA" id="ARBA00022741"/>
    </source>
</evidence>
<proteinExistence type="inferred from homology"/>
<evidence type="ECO:0000259" key="4">
    <source>
        <dbReference type="PROSITE" id="PS50936"/>
    </source>
</evidence>
<dbReference type="PROSITE" id="PS50936">
    <property type="entry name" value="ENGC_GTPASE"/>
    <property type="match status" value="1"/>
</dbReference>
<keyword evidence="3" id="KW-0862">Zinc</keyword>
<comment type="function">
    <text evidence="3">One of several proteins that assist in the late maturation steps of the functional core of the 30S ribosomal subunit. Helps release RbfA from mature subunits. May play a role in the assembly of ribosomal proteins into the subunit. Circularly permuted GTPase that catalyzes slow GTP hydrolysis, GTPase activity is stimulated by the 30S ribosomal subunit.</text>
</comment>
<dbReference type="InterPro" id="IPR012340">
    <property type="entry name" value="NA-bd_OB-fold"/>
</dbReference>
<dbReference type="NCBIfam" id="TIGR00157">
    <property type="entry name" value="ribosome small subunit-dependent GTPase A"/>
    <property type="match status" value="1"/>
</dbReference>
<dbReference type="Pfam" id="PF03193">
    <property type="entry name" value="RsgA_GTPase"/>
    <property type="match status" value="1"/>
</dbReference>
<dbReference type="SUPFAM" id="SSF52540">
    <property type="entry name" value="P-loop containing nucleoside triphosphate hydrolases"/>
    <property type="match status" value="1"/>
</dbReference>
<accession>A0A4R8IHC0</accession>
<sequence>MGSGGDRPAVDMTGSQRSATVIANYGARLRVETDDGRQHECHCRKNAGPLVTGDRVTLEIGERDTVVTRRLPRHSALSRPDSRGKPRIIAANIDQLLIVIAPRPAFKEALIDRYLVAAELSRMMPVIVLNKTDLLDETARETLMQRLDIYTQIGYPVIPVSADLAHGLDRLRPVLRERSSIVVGQSGVGKSSLINGLLPGVDARVGDVSDATNKGTHTTTTAMLYHLPDHDGTIIDSPGIREFGLWQIRADEVALGFREFNDYREQCKFRNCLHRSEPGCAVREQVGHRISAQRYDSYLKLLESVEQENY</sequence>
<keyword evidence="3" id="KW-0694">RNA-binding</keyword>
<dbReference type="InterPro" id="IPR004881">
    <property type="entry name" value="Ribosome_biogen_GTPase_RsgA"/>
</dbReference>
<evidence type="ECO:0000313" key="6">
    <source>
        <dbReference type="EMBL" id="TDY00001.1"/>
    </source>
</evidence>
<keyword evidence="1 3" id="KW-0547">Nucleotide-binding</keyword>
<keyword evidence="3" id="KW-0479">Metal-binding</keyword>
<name>A0A4R8IHC0_9GAMM</name>
<feature type="binding site" evidence="3">
    <location>
        <begin position="130"/>
        <end position="133"/>
    </location>
    <ligand>
        <name>GTP</name>
        <dbReference type="ChEBI" id="CHEBI:37565"/>
    </ligand>
</feature>
<dbReference type="GO" id="GO:0003924">
    <property type="term" value="F:GTPase activity"/>
    <property type="evidence" value="ECO:0007669"/>
    <property type="project" value="UniProtKB-UniRule"/>
</dbReference>
<dbReference type="GO" id="GO:0042274">
    <property type="term" value="P:ribosomal small subunit biogenesis"/>
    <property type="evidence" value="ECO:0007669"/>
    <property type="project" value="UniProtKB-UniRule"/>
</dbReference>
<dbReference type="PROSITE" id="PS51721">
    <property type="entry name" value="G_CP"/>
    <property type="match status" value="1"/>
</dbReference>
<dbReference type="EC" id="3.6.1.-" evidence="3"/>
<keyword evidence="7" id="KW-1185">Reference proteome</keyword>
<feature type="binding site" evidence="3">
    <location>
        <position position="267"/>
    </location>
    <ligand>
        <name>Zn(2+)</name>
        <dbReference type="ChEBI" id="CHEBI:29105"/>
    </ligand>
</feature>
<gene>
    <name evidence="3" type="primary">rsgA</name>
    <name evidence="6" type="ORF">EDC23_2162</name>
</gene>
<comment type="cofactor">
    <cofactor evidence="3">
        <name>Zn(2+)</name>
        <dbReference type="ChEBI" id="CHEBI:29105"/>
    </cofactor>
    <text evidence="3">Binds 1 zinc ion per subunit.</text>
</comment>
<dbReference type="InterPro" id="IPR030378">
    <property type="entry name" value="G_CP_dom"/>
</dbReference>
<dbReference type="Gene3D" id="3.40.50.300">
    <property type="entry name" value="P-loop containing nucleotide triphosphate hydrolases"/>
    <property type="match status" value="1"/>
</dbReference>
<evidence type="ECO:0000313" key="7">
    <source>
        <dbReference type="Proteomes" id="UP000294914"/>
    </source>
</evidence>
<dbReference type="AlphaFoldDB" id="A0A4R8IHC0"/>
<organism evidence="6 7">
    <name type="scientific">Thiohalophilus thiocyanatoxydans</name>
    <dbReference type="NCBI Taxonomy" id="381308"/>
    <lineage>
        <taxon>Bacteria</taxon>
        <taxon>Pseudomonadati</taxon>
        <taxon>Pseudomonadota</taxon>
        <taxon>Gammaproteobacteria</taxon>
        <taxon>Thiohalomonadales</taxon>
        <taxon>Thiohalophilaceae</taxon>
        <taxon>Thiohalophilus</taxon>
    </lineage>
</organism>
<reference evidence="6 7" key="1">
    <citation type="submission" date="2019-03" db="EMBL/GenBank/DDBJ databases">
        <title>Genomic Encyclopedia of Type Strains, Phase IV (KMG-IV): sequencing the most valuable type-strain genomes for metagenomic binning, comparative biology and taxonomic classification.</title>
        <authorList>
            <person name="Goeker M."/>
        </authorList>
    </citation>
    <scope>NUCLEOTIDE SEQUENCE [LARGE SCALE GENOMIC DNA]</scope>
    <source>
        <strain evidence="6 7">DSM 16326</strain>
    </source>
</reference>
<evidence type="ECO:0000256" key="2">
    <source>
        <dbReference type="ARBA" id="ARBA00023134"/>
    </source>
</evidence>
<comment type="subunit">
    <text evidence="3">Monomer. Associates with 30S ribosomal subunit, binds 16S rRNA.</text>
</comment>
<dbReference type="GO" id="GO:0019843">
    <property type="term" value="F:rRNA binding"/>
    <property type="evidence" value="ECO:0007669"/>
    <property type="project" value="UniProtKB-KW"/>
</dbReference>